<dbReference type="SUPFAM" id="SSF47741">
    <property type="entry name" value="CO dehydrogenase ISP C-domain like"/>
    <property type="match status" value="1"/>
</dbReference>
<protein>
    <submittedName>
        <fullName evidence="1">Uncharacterized protein</fullName>
    </submittedName>
</protein>
<reference evidence="1 2" key="1">
    <citation type="submission" date="2019-11" db="EMBL/GenBank/DDBJ databases">
        <authorList>
            <person name="Cao P."/>
        </authorList>
    </citation>
    <scope>NUCLEOTIDE SEQUENCE [LARGE SCALE GENOMIC DNA]</scope>
    <source>
        <strain evidence="1 2">NEAU-AAG5</strain>
    </source>
</reference>
<dbReference type="Proteomes" id="UP000432015">
    <property type="component" value="Unassembled WGS sequence"/>
</dbReference>
<proteinExistence type="predicted"/>
<accession>A0A7K1L0S6</accession>
<name>A0A7K1L0S6_9ACTN</name>
<sequence>MSHNTLSLTPLSTSDLAQILFSSGLQASDEPSAEQVRTAIDARLCACGGDRSICTAVVAQEAGDHPETYTTRMRWALTTVSAAYAAAA</sequence>
<dbReference type="RefSeq" id="WP_156217208.1">
    <property type="nucleotide sequence ID" value="NZ_WOFH01000005.1"/>
</dbReference>
<comment type="caution">
    <text evidence="1">The sequence shown here is derived from an EMBL/GenBank/DDBJ whole genome shotgun (WGS) entry which is preliminary data.</text>
</comment>
<evidence type="ECO:0000313" key="1">
    <source>
        <dbReference type="EMBL" id="MUN38034.1"/>
    </source>
</evidence>
<gene>
    <name evidence="1" type="ORF">GNZ18_15665</name>
</gene>
<organism evidence="1 2">
    <name type="scientific">Actinomadura litoris</name>
    <dbReference type="NCBI Taxonomy" id="2678616"/>
    <lineage>
        <taxon>Bacteria</taxon>
        <taxon>Bacillati</taxon>
        <taxon>Actinomycetota</taxon>
        <taxon>Actinomycetes</taxon>
        <taxon>Streptosporangiales</taxon>
        <taxon>Thermomonosporaceae</taxon>
        <taxon>Actinomadura</taxon>
    </lineage>
</organism>
<keyword evidence="2" id="KW-1185">Reference proteome</keyword>
<dbReference type="AlphaFoldDB" id="A0A7K1L0S6"/>
<dbReference type="InterPro" id="IPR036884">
    <property type="entry name" value="2Fe-2S-bd_dom_sf"/>
</dbReference>
<dbReference type="EMBL" id="WOFH01000005">
    <property type="protein sequence ID" value="MUN38034.1"/>
    <property type="molecule type" value="Genomic_DNA"/>
</dbReference>
<evidence type="ECO:0000313" key="2">
    <source>
        <dbReference type="Proteomes" id="UP000432015"/>
    </source>
</evidence>